<dbReference type="Gene3D" id="3.90.1720.10">
    <property type="entry name" value="endopeptidase domain like (from Nostoc punctiforme)"/>
    <property type="match status" value="1"/>
</dbReference>
<organism evidence="2 3">
    <name type="scientific">Aedoeadaptatus acetigenes</name>
    <dbReference type="NCBI Taxonomy" id="2981723"/>
    <lineage>
        <taxon>Bacteria</taxon>
        <taxon>Bacillati</taxon>
        <taxon>Bacillota</taxon>
        <taxon>Tissierellia</taxon>
        <taxon>Tissierellales</taxon>
        <taxon>Peptoniphilaceae</taxon>
        <taxon>Aedoeadaptatus</taxon>
    </lineage>
</organism>
<evidence type="ECO:0000256" key="1">
    <source>
        <dbReference type="SAM" id="SignalP"/>
    </source>
</evidence>
<protein>
    <submittedName>
        <fullName evidence="2">Uncharacterized protein</fullName>
    </submittedName>
</protein>
<reference evidence="2 3" key="1">
    <citation type="submission" date="2024-04" db="EMBL/GenBank/DDBJ databases">
        <title>Human intestinal bacterial collection.</title>
        <authorList>
            <person name="Pauvert C."/>
            <person name="Hitch T.C.A."/>
            <person name="Clavel T."/>
        </authorList>
    </citation>
    <scope>NUCLEOTIDE SEQUENCE [LARGE SCALE GENOMIC DNA]</scope>
    <source>
        <strain evidence="2 3">CLA-SR-H026</strain>
    </source>
</reference>
<feature type="signal peptide" evidence="1">
    <location>
        <begin position="1"/>
        <end position="25"/>
    </location>
</feature>
<dbReference type="SUPFAM" id="SSF54001">
    <property type="entry name" value="Cysteine proteinases"/>
    <property type="match status" value="1"/>
</dbReference>
<keyword evidence="3" id="KW-1185">Reference proteome</keyword>
<feature type="chain" id="PRO_5046632032" evidence="1">
    <location>
        <begin position="26"/>
        <end position="532"/>
    </location>
</feature>
<dbReference type="InterPro" id="IPR038765">
    <property type="entry name" value="Papain-like_cys_pep_sf"/>
</dbReference>
<evidence type="ECO:0000313" key="3">
    <source>
        <dbReference type="Proteomes" id="UP001481872"/>
    </source>
</evidence>
<evidence type="ECO:0000313" key="2">
    <source>
        <dbReference type="EMBL" id="MEQ3353383.1"/>
    </source>
</evidence>
<accession>A0ABV1J5D6</accession>
<comment type="caution">
    <text evidence="2">The sequence shown here is derived from an EMBL/GenBank/DDBJ whole genome shotgun (WGS) entry which is preliminary data.</text>
</comment>
<name>A0ABV1J5D6_9FIRM</name>
<sequence>MSFKNSIRFAIVALCLVASSIPVHAQEEVVLEEPIESIHQQIPVLHMNHAISILNKNNAQNNRQDSSFGIYYDQEGNQYGPTDFDVEQENIFILDNAKNKVSKVSSTEGRMDASVRLESPSMICEDKGNIYILDIANGQIEIIGVNGSSKIKDIDLGKNEAISEFEVVNGCIYITLFDDTEHTIQYMDQGKRFVAVKNFIGRISNEYIYTFALEKNSENAYNGTMTVSNLNNELLANLKIISNYPLYGAKLLGVNEKGNFLVSKTVNINGKSTSILDEIDPNSNIINEEEAITHADMLEPFIFNNGKIYNAKENQEVLKIVATTVEGQPETIDKKSGIEISPEVVPSPVQASISRSQIMNIARSYHTSFSWKCTSRNISAMRGYSKPSYINGAGTYTCMPYCWGGFDTKESFIRGLKNGGRAGNINTRSGKVGNTFGLDCSGYVSRCWGLTSKRGTTTIENVARRISYSSLQPGDALNRPERHVMLFEKRDSNGDYVLYEATKSNGYDRVSHTIRSKSEVERKYKAIRYNGI</sequence>
<dbReference type="Proteomes" id="UP001481872">
    <property type="component" value="Unassembled WGS sequence"/>
</dbReference>
<dbReference type="EMBL" id="JBBNPS010000006">
    <property type="protein sequence ID" value="MEQ3353383.1"/>
    <property type="molecule type" value="Genomic_DNA"/>
</dbReference>
<dbReference type="SUPFAM" id="SSF63825">
    <property type="entry name" value="YWTD domain"/>
    <property type="match status" value="1"/>
</dbReference>
<gene>
    <name evidence="2" type="ORF">AAA081_03585</name>
</gene>
<proteinExistence type="predicted"/>
<dbReference type="RefSeq" id="WP_349053727.1">
    <property type="nucleotide sequence ID" value="NZ_JBBNPS010000006.1"/>
</dbReference>
<keyword evidence="1" id="KW-0732">Signal</keyword>